<name>A0A6M3IIY7_9ZZZZ</name>
<dbReference type="EMBL" id="MT141267">
    <property type="protein sequence ID" value="QJA57325.1"/>
    <property type="molecule type" value="Genomic_DNA"/>
</dbReference>
<organism evidence="1">
    <name type="scientific">viral metagenome</name>
    <dbReference type="NCBI Taxonomy" id="1070528"/>
    <lineage>
        <taxon>unclassified sequences</taxon>
        <taxon>metagenomes</taxon>
        <taxon>organismal metagenomes</taxon>
    </lineage>
</organism>
<gene>
    <name evidence="2" type="ORF">MM415A01638_0006</name>
    <name evidence="1" type="ORF">MM415B01660_0010</name>
</gene>
<dbReference type="AlphaFoldDB" id="A0A6M3IIY7"/>
<evidence type="ECO:0000313" key="2">
    <source>
        <dbReference type="EMBL" id="QJA75967.1"/>
    </source>
</evidence>
<evidence type="ECO:0000313" key="1">
    <source>
        <dbReference type="EMBL" id="QJA57325.1"/>
    </source>
</evidence>
<reference evidence="1" key="1">
    <citation type="submission" date="2020-03" db="EMBL/GenBank/DDBJ databases">
        <title>The deep terrestrial virosphere.</title>
        <authorList>
            <person name="Holmfeldt K."/>
            <person name="Nilsson E."/>
            <person name="Simone D."/>
            <person name="Lopez-Fernandez M."/>
            <person name="Wu X."/>
            <person name="de Brujin I."/>
            <person name="Lundin D."/>
            <person name="Andersson A."/>
            <person name="Bertilsson S."/>
            <person name="Dopson M."/>
        </authorList>
    </citation>
    <scope>NUCLEOTIDE SEQUENCE</scope>
    <source>
        <strain evidence="2">MM415A01638</strain>
        <strain evidence="1">MM415B01660</strain>
    </source>
</reference>
<sequence length="270" mass="29562">MAYCALDDVKRLLRVLSVSGNTQHKIRFSDSYTVPEIYSANTGTGILKGVEVLLNTYAGNELWHITFSSATAFTLYRGEGTASSDGTGSTSSNFTSTSGIIKITTSQWSGTPVAGDQFKFRTDSNVSTKDANEFLEDATIVVDGKLGEFISDDYLPFSTPNNLLKRAVMYISSSIIFTSVFSSLSAEQVPTLVRSWYNQGIRFADLFLSSIPGKNIHKYARYARFASREPLFAKVGIKEAAGVEDAKGEIETISVAYDEDYNEEEQIGST</sequence>
<proteinExistence type="predicted"/>
<dbReference type="EMBL" id="MT142196">
    <property type="protein sequence ID" value="QJA75967.1"/>
    <property type="molecule type" value="Genomic_DNA"/>
</dbReference>
<protein>
    <submittedName>
        <fullName evidence="1">Uncharacterized protein</fullName>
    </submittedName>
</protein>
<accession>A0A6M3IIY7</accession>